<organism evidence="2 3">
    <name type="scientific">Paludibacterium paludis</name>
    <dbReference type="NCBI Taxonomy" id="1225769"/>
    <lineage>
        <taxon>Bacteria</taxon>
        <taxon>Pseudomonadati</taxon>
        <taxon>Pseudomonadota</taxon>
        <taxon>Betaproteobacteria</taxon>
        <taxon>Neisseriales</taxon>
        <taxon>Chromobacteriaceae</taxon>
        <taxon>Paludibacterium</taxon>
    </lineage>
</organism>
<evidence type="ECO:0000256" key="1">
    <source>
        <dbReference type="SAM" id="Phobius"/>
    </source>
</evidence>
<reference evidence="2" key="1">
    <citation type="journal article" date="2014" name="Int. J. Syst. Evol. Microbiol.">
        <title>Complete genome sequence of Corynebacterium casei LMG S-19264T (=DSM 44701T), isolated from a smear-ripened cheese.</title>
        <authorList>
            <consortium name="US DOE Joint Genome Institute (JGI-PGF)"/>
            <person name="Walter F."/>
            <person name="Albersmeier A."/>
            <person name="Kalinowski J."/>
            <person name="Ruckert C."/>
        </authorList>
    </citation>
    <scope>NUCLEOTIDE SEQUENCE</scope>
    <source>
        <strain evidence="2">KCTC 32182</strain>
    </source>
</reference>
<sequence length="88" mass="9566">MMDRHCECTEVVTMPREEFRELLEEAARQGAEKALIEAGVSDAVKLARRVDGISDAFWRAFIGLLVVGLGTALWQGMKAVATLKTGGS</sequence>
<proteinExistence type="predicted"/>
<comment type="caution">
    <text evidence="2">The sequence shown here is derived from an EMBL/GenBank/DDBJ whole genome shotgun (WGS) entry which is preliminary data.</text>
</comment>
<keyword evidence="1" id="KW-0812">Transmembrane</keyword>
<keyword evidence="1" id="KW-1133">Transmembrane helix</keyword>
<gene>
    <name evidence="2" type="ORF">GCM10011289_06990</name>
</gene>
<evidence type="ECO:0000313" key="2">
    <source>
        <dbReference type="EMBL" id="GGY07004.1"/>
    </source>
</evidence>
<protein>
    <submittedName>
        <fullName evidence="2">Uncharacterized protein</fullName>
    </submittedName>
</protein>
<keyword evidence="1" id="KW-0472">Membrane</keyword>
<feature type="transmembrane region" description="Helical" evidence="1">
    <location>
        <begin position="56"/>
        <end position="74"/>
    </location>
</feature>
<name>A0A918NZ90_9NEIS</name>
<keyword evidence="3" id="KW-1185">Reference proteome</keyword>
<dbReference type="Proteomes" id="UP000645257">
    <property type="component" value="Unassembled WGS sequence"/>
</dbReference>
<accession>A0A918NZ90</accession>
<dbReference type="AlphaFoldDB" id="A0A918NZ90"/>
<evidence type="ECO:0000313" key="3">
    <source>
        <dbReference type="Proteomes" id="UP000645257"/>
    </source>
</evidence>
<reference evidence="2" key="2">
    <citation type="submission" date="2020-09" db="EMBL/GenBank/DDBJ databases">
        <authorList>
            <person name="Sun Q."/>
            <person name="Kim S."/>
        </authorList>
    </citation>
    <scope>NUCLEOTIDE SEQUENCE</scope>
    <source>
        <strain evidence="2">KCTC 32182</strain>
    </source>
</reference>
<dbReference type="RefSeq" id="WP_189531251.1">
    <property type="nucleotide sequence ID" value="NZ_BMYX01000002.1"/>
</dbReference>
<dbReference type="EMBL" id="BMYX01000002">
    <property type="protein sequence ID" value="GGY07004.1"/>
    <property type="molecule type" value="Genomic_DNA"/>
</dbReference>